<evidence type="ECO:0000313" key="3">
    <source>
        <dbReference type="EMBL" id="QAY65874.1"/>
    </source>
</evidence>
<keyword evidence="4" id="KW-1185">Reference proteome</keyword>
<dbReference type="PIRSF" id="PIRSF028440">
    <property type="entry name" value="UCP_LAB_N"/>
    <property type="match status" value="1"/>
</dbReference>
<dbReference type="EMBL" id="CP035492">
    <property type="protein sequence ID" value="QAY65874.1"/>
    <property type="molecule type" value="Genomic_DNA"/>
</dbReference>
<evidence type="ECO:0000313" key="4">
    <source>
        <dbReference type="Proteomes" id="UP000293568"/>
    </source>
</evidence>
<reference evidence="3 4" key="1">
    <citation type="submission" date="2019-01" db="EMBL/GenBank/DDBJ databases">
        <title>Genome sequencing of strain FW100M-2.</title>
        <authorList>
            <person name="Heo J."/>
            <person name="Kim S.-J."/>
            <person name="Kim J.-S."/>
            <person name="Hong S.-B."/>
            <person name="Kwon S.-W."/>
        </authorList>
    </citation>
    <scope>NUCLEOTIDE SEQUENCE [LARGE SCALE GENOMIC DNA]</scope>
    <source>
        <strain evidence="3 4">FW100M-2</strain>
    </source>
</reference>
<dbReference type="Pfam" id="PF07578">
    <property type="entry name" value="LAB_N"/>
    <property type="match status" value="1"/>
</dbReference>
<sequence>MNAHVKELIWVAIGMVGQIMFTGRFVLQWIASEKAKQSIVTKSFWSFSIMGSTILSIYAIYRKDPVFIIGQVPGIFIYARNLVIMRNNEKANKMNVSG</sequence>
<dbReference type="KEGG" id="pprt:ET464_05235"/>
<gene>
    <name evidence="3" type="ORF">ET464_05235</name>
</gene>
<dbReference type="SMART" id="SM01259">
    <property type="entry name" value="LAB_N"/>
    <property type="match status" value="1"/>
</dbReference>
<proteinExistence type="predicted"/>
<evidence type="ECO:0000259" key="2">
    <source>
        <dbReference type="SMART" id="SM01259"/>
    </source>
</evidence>
<feature type="transmembrane region" description="Helical" evidence="1">
    <location>
        <begin position="67"/>
        <end position="84"/>
    </location>
</feature>
<dbReference type="AlphaFoldDB" id="A0A4P6ESK3"/>
<dbReference type="GO" id="GO:0008915">
    <property type="term" value="F:lipid-A-disaccharide synthase activity"/>
    <property type="evidence" value="ECO:0007669"/>
    <property type="project" value="InterPro"/>
</dbReference>
<feature type="domain" description="Lipid A biosynthesis N-terminal" evidence="2">
    <location>
        <begin position="13"/>
        <end position="84"/>
    </location>
</feature>
<dbReference type="OrthoDB" id="196309at2"/>
<keyword evidence="1" id="KW-1133">Transmembrane helix</keyword>
<evidence type="ECO:0000256" key="1">
    <source>
        <dbReference type="SAM" id="Phobius"/>
    </source>
</evidence>
<dbReference type="InterPro" id="IPR014546">
    <property type="entry name" value="UCP028440_lipidA_biosyn"/>
</dbReference>
<dbReference type="RefSeq" id="WP_129438857.1">
    <property type="nucleotide sequence ID" value="NZ_CP035492.1"/>
</dbReference>
<organism evidence="3 4">
    <name type="scientific">Paenibacillus protaetiae</name>
    <dbReference type="NCBI Taxonomy" id="2509456"/>
    <lineage>
        <taxon>Bacteria</taxon>
        <taxon>Bacillati</taxon>
        <taxon>Bacillota</taxon>
        <taxon>Bacilli</taxon>
        <taxon>Bacillales</taxon>
        <taxon>Paenibacillaceae</taxon>
        <taxon>Paenibacillus</taxon>
    </lineage>
</organism>
<keyword evidence="1" id="KW-0812">Transmembrane</keyword>
<name>A0A4P6ESK3_9BACL</name>
<accession>A0A4P6ESK3</accession>
<feature type="transmembrane region" description="Helical" evidence="1">
    <location>
        <begin position="12"/>
        <end position="31"/>
    </location>
</feature>
<dbReference type="InterPro" id="IPR011499">
    <property type="entry name" value="Lipid_A_biosynth_N"/>
</dbReference>
<dbReference type="GO" id="GO:0009245">
    <property type="term" value="P:lipid A biosynthetic process"/>
    <property type="evidence" value="ECO:0007669"/>
    <property type="project" value="InterPro"/>
</dbReference>
<dbReference type="Gene3D" id="1.20.1280.290">
    <property type="match status" value="1"/>
</dbReference>
<keyword evidence="1" id="KW-0472">Membrane</keyword>
<dbReference type="GO" id="GO:0016020">
    <property type="term" value="C:membrane"/>
    <property type="evidence" value="ECO:0007669"/>
    <property type="project" value="GOC"/>
</dbReference>
<feature type="transmembrane region" description="Helical" evidence="1">
    <location>
        <begin position="43"/>
        <end position="61"/>
    </location>
</feature>
<protein>
    <recommendedName>
        <fullName evidence="2">Lipid A biosynthesis N-terminal domain-containing protein</fullName>
    </recommendedName>
</protein>
<dbReference type="Proteomes" id="UP000293568">
    <property type="component" value="Chromosome"/>
</dbReference>